<keyword evidence="3" id="KW-1185">Reference proteome</keyword>
<evidence type="ECO:0000256" key="1">
    <source>
        <dbReference type="SAM" id="MobiDB-lite"/>
    </source>
</evidence>
<evidence type="ECO:0000313" key="3">
    <source>
        <dbReference type="Proteomes" id="UP001501243"/>
    </source>
</evidence>
<proteinExistence type="predicted"/>
<feature type="compositionally biased region" description="Basic and acidic residues" evidence="1">
    <location>
        <begin position="27"/>
        <end position="42"/>
    </location>
</feature>
<dbReference type="Proteomes" id="UP001501243">
    <property type="component" value="Unassembled WGS sequence"/>
</dbReference>
<gene>
    <name evidence="2" type="ORF">GCM10023172_37370</name>
</gene>
<comment type="caution">
    <text evidence="2">The sequence shown here is derived from an EMBL/GenBank/DDBJ whole genome shotgun (WGS) entry which is preliminary data.</text>
</comment>
<feature type="region of interest" description="Disordered" evidence="1">
    <location>
        <begin position="27"/>
        <end position="51"/>
    </location>
</feature>
<evidence type="ECO:0000313" key="2">
    <source>
        <dbReference type="EMBL" id="GAA4507185.1"/>
    </source>
</evidence>
<dbReference type="RefSeq" id="WP_208132617.1">
    <property type="nucleotide sequence ID" value="NZ_BAABGQ010000011.1"/>
</dbReference>
<accession>A0ABP8QT83</accession>
<name>A0ABP8QT83_9BACT</name>
<reference evidence="3" key="1">
    <citation type="journal article" date="2019" name="Int. J. Syst. Evol. Microbiol.">
        <title>The Global Catalogue of Microorganisms (GCM) 10K type strain sequencing project: providing services to taxonomists for standard genome sequencing and annotation.</title>
        <authorList>
            <consortium name="The Broad Institute Genomics Platform"/>
            <consortium name="The Broad Institute Genome Sequencing Center for Infectious Disease"/>
            <person name="Wu L."/>
            <person name="Ma J."/>
        </authorList>
    </citation>
    <scope>NUCLEOTIDE SEQUENCE [LARGE SCALE GENOMIC DNA]</scope>
    <source>
        <strain evidence="3">JCM 17841</strain>
    </source>
</reference>
<organism evidence="2 3">
    <name type="scientific">Hymenobacter ginsengisoli</name>
    <dbReference type="NCBI Taxonomy" id="1051626"/>
    <lineage>
        <taxon>Bacteria</taxon>
        <taxon>Pseudomonadati</taxon>
        <taxon>Bacteroidota</taxon>
        <taxon>Cytophagia</taxon>
        <taxon>Cytophagales</taxon>
        <taxon>Hymenobacteraceae</taxon>
        <taxon>Hymenobacter</taxon>
    </lineage>
</organism>
<protein>
    <submittedName>
        <fullName evidence="2">Uncharacterized protein</fullName>
    </submittedName>
</protein>
<sequence>MRTLPRLFGLLLLGLLSGLLMLTSCETTRRRESSDPAREAQRLSDAAGASLSGSASSHQIMHLDGKGTVKYKLSQAVMAAALIRQFDDGTVIDRIMVRKAPGSEEKQPVYYLIGMGHQNGAYRAMALPLRGTDDSTYYLTPNASRYVITGVGCPNCYFDFEDGHIVGTTCDDNSGGSSCTMKVLEANEIFAKAPIEDPTAKKKRK</sequence>
<dbReference type="EMBL" id="BAABGQ010000011">
    <property type="protein sequence ID" value="GAA4507185.1"/>
    <property type="molecule type" value="Genomic_DNA"/>
</dbReference>
<dbReference type="PROSITE" id="PS51257">
    <property type="entry name" value="PROKAR_LIPOPROTEIN"/>
    <property type="match status" value="1"/>
</dbReference>